<evidence type="ECO:0000256" key="1">
    <source>
        <dbReference type="ARBA" id="ARBA00008061"/>
    </source>
</evidence>
<comment type="caution">
    <text evidence="6">The sequence shown here is derived from an EMBL/GenBank/DDBJ whole genome shotgun (WGS) entry which is preliminary data.</text>
</comment>
<keyword evidence="4" id="KW-0462">Maltose metabolism</keyword>
<accession>A0A9W8WPR0</accession>
<dbReference type="Proteomes" id="UP001140562">
    <property type="component" value="Unassembled WGS sequence"/>
</dbReference>
<organism evidence="6 7">
    <name type="scientific">Didymella glomerata</name>
    <dbReference type="NCBI Taxonomy" id="749621"/>
    <lineage>
        <taxon>Eukaryota</taxon>
        <taxon>Fungi</taxon>
        <taxon>Dikarya</taxon>
        <taxon>Ascomycota</taxon>
        <taxon>Pezizomycotina</taxon>
        <taxon>Dothideomycetes</taxon>
        <taxon>Pleosporomycetidae</taxon>
        <taxon>Pleosporales</taxon>
        <taxon>Pleosporineae</taxon>
        <taxon>Didymellaceae</taxon>
        <taxon>Didymella</taxon>
    </lineage>
</organism>
<sequence>MADLGVVKSPRVWWKESVVYQIYPASFRDTNGDGHGDVRGITQSLEYLKSLGVDVIWISPIYKSPQVDMGYDISDYKDIDPKYGTLEDADELITQLKQRDMKLMMDLVVNHTSNQHGWFLESRSSLDNPKRGWYIWKKGRKDKAGKRLAPNNWCRTLDTSQSAWEYDEKTDEYYLSIFSAEQPDLNWENDDLRAAVHDVMRFWLDRGVAGFRMDVIDHISKVQTFPDAKSTIAGQYLQPGDEFFANGPRLDEFLHDMRQVLDDYDTMTVGEMPFVNDEEEIIRTVGRQGSLNMIFLFEILNVDNQPGRPKWSYQEWNASDMARIHEKTQRLMIEKDGWNAIFCENHDMPRSISRFADDSDEWRDYAAKMICTKHNTLGGTQYLYQGQEIGMRNIPADWPIEEYKDIETQNYWKAASAQYANNYRKLEYVKKLIQLKARDHTRTPMQWDSTVNAGFCPKDVKPWMRVNDDYPTVNVQAQLKDPKSVLAYWKQCIEFRKSHKDVFVYGGFEILDEENKDVVAFRRFSADENWVTITNFTGKHLEWTGLGDTEVVEWVLGNYPLEMHKHGSGHTVELRPWEAVIGRCSIVKA</sequence>
<evidence type="ECO:0000256" key="2">
    <source>
        <dbReference type="ARBA" id="ARBA00022801"/>
    </source>
</evidence>
<dbReference type="AlphaFoldDB" id="A0A9W8WPR0"/>
<dbReference type="PANTHER" id="PTHR10357:SF232">
    <property type="entry name" value="GLYCOSYL HYDROLASE FAMILY 13 CATALYTIC DOMAIN-CONTAINING PROTEIN"/>
    <property type="match status" value="1"/>
</dbReference>
<dbReference type="InterPro" id="IPR006047">
    <property type="entry name" value="GH13_cat_dom"/>
</dbReference>
<dbReference type="EMBL" id="JAPEUV010000217">
    <property type="protein sequence ID" value="KAJ4330201.1"/>
    <property type="molecule type" value="Genomic_DNA"/>
</dbReference>
<dbReference type="GO" id="GO:0004574">
    <property type="term" value="F:oligo-1,6-glucosidase activity"/>
    <property type="evidence" value="ECO:0007669"/>
    <property type="project" value="TreeGrafter"/>
</dbReference>
<gene>
    <name evidence="6" type="ORF">N0V87_010205</name>
</gene>
<protein>
    <recommendedName>
        <fullName evidence="5">Glycosyl hydrolase family 13 catalytic domain-containing protein</fullName>
    </recommendedName>
</protein>
<dbReference type="InterPro" id="IPR017853">
    <property type="entry name" value="GH"/>
</dbReference>
<dbReference type="Gene3D" id="3.90.400.10">
    <property type="entry name" value="Oligo-1,6-glucosidase, Domain 2"/>
    <property type="match status" value="1"/>
</dbReference>
<dbReference type="CDD" id="cd11333">
    <property type="entry name" value="AmyAc_SI_OligoGlu_DGase"/>
    <property type="match status" value="1"/>
</dbReference>
<feature type="domain" description="Glycosyl hydrolase family 13 catalytic" evidence="5">
    <location>
        <begin position="21"/>
        <end position="436"/>
    </location>
</feature>
<dbReference type="Gene3D" id="2.60.40.1180">
    <property type="entry name" value="Golgi alpha-mannosidase II"/>
    <property type="match status" value="1"/>
</dbReference>
<dbReference type="InterPro" id="IPR013780">
    <property type="entry name" value="Glyco_hydro_b"/>
</dbReference>
<reference evidence="6" key="1">
    <citation type="submission" date="2022-10" db="EMBL/GenBank/DDBJ databases">
        <title>Tapping the CABI collections for fungal endophytes: first genome assemblies for Collariella, Neodidymelliopsis, Ascochyta clinopodiicola, Didymella pomorum, Didymosphaeria variabile, Neocosmospora piperis and Neocucurbitaria cava.</title>
        <authorList>
            <person name="Hill R."/>
        </authorList>
    </citation>
    <scope>NUCLEOTIDE SEQUENCE</scope>
    <source>
        <strain evidence="6">IMI 360193</strain>
    </source>
</reference>
<evidence type="ECO:0000256" key="4">
    <source>
        <dbReference type="ARBA" id="ARBA00026248"/>
    </source>
</evidence>
<evidence type="ECO:0000313" key="7">
    <source>
        <dbReference type="Proteomes" id="UP001140562"/>
    </source>
</evidence>
<dbReference type="PANTHER" id="PTHR10357">
    <property type="entry name" value="ALPHA-AMYLASE FAMILY MEMBER"/>
    <property type="match status" value="1"/>
</dbReference>
<dbReference type="GO" id="GO:0005987">
    <property type="term" value="P:sucrose catabolic process"/>
    <property type="evidence" value="ECO:0007669"/>
    <property type="project" value="TreeGrafter"/>
</dbReference>
<evidence type="ECO:0000313" key="6">
    <source>
        <dbReference type="EMBL" id="KAJ4330201.1"/>
    </source>
</evidence>
<dbReference type="FunFam" id="3.20.20.80:FF:000064">
    <property type="entry name" value="Oligo-1,6-glucosidase"/>
    <property type="match status" value="1"/>
</dbReference>
<keyword evidence="2" id="KW-0378">Hydrolase</keyword>
<comment type="similarity">
    <text evidence="1">Belongs to the glycosyl hydrolase 13 family.</text>
</comment>
<dbReference type="OrthoDB" id="1740265at2759"/>
<evidence type="ECO:0000259" key="5">
    <source>
        <dbReference type="SMART" id="SM00642"/>
    </source>
</evidence>
<dbReference type="Gene3D" id="3.20.20.80">
    <property type="entry name" value="Glycosidases"/>
    <property type="match status" value="1"/>
</dbReference>
<dbReference type="GO" id="GO:0033934">
    <property type="term" value="F:glucan 1,4-alpha-maltotriohydrolase activity"/>
    <property type="evidence" value="ECO:0007669"/>
    <property type="project" value="TreeGrafter"/>
</dbReference>
<dbReference type="GO" id="GO:0000025">
    <property type="term" value="P:maltose catabolic process"/>
    <property type="evidence" value="ECO:0007669"/>
    <property type="project" value="TreeGrafter"/>
</dbReference>
<keyword evidence="3" id="KW-0326">Glycosidase</keyword>
<name>A0A9W8WPR0_9PLEO</name>
<dbReference type="GO" id="GO:0004556">
    <property type="term" value="F:alpha-amylase activity"/>
    <property type="evidence" value="ECO:0007669"/>
    <property type="project" value="TreeGrafter"/>
</dbReference>
<dbReference type="Pfam" id="PF00128">
    <property type="entry name" value="Alpha-amylase"/>
    <property type="match status" value="1"/>
</dbReference>
<dbReference type="InterPro" id="IPR045857">
    <property type="entry name" value="O16G_dom_2"/>
</dbReference>
<dbReference type="SMART" id="SM00642">
    <property type="entry name" value="Aamy"/>
    <property type="match status" value="1"/>
</dbReference>
<dbReference type="FunFam" id="3.20.20.80:FF:000087">
    <property type="entry name" value="Oligo-1,6-glucosidase IMA1"/>
    <property type="match status" value="1"/>
</dbReference>
<keyword evidence="7" id="KW-1185">Reference proteome</keyword>
<dbReference type="SUPFAM" id="SSF51445">
    <property type="entry name" value="(Trans)glycosidases"/>
    <property type="match status" value="1"/>
</dbReference>
<dbReference type="GO" id="GO:0004575">
    <property type="term" value="F:sucrose alpha-glucosidase activity"/>
    <property type="evidence" value="ECO:0007669"/>
    <property type="project" value="TreeGrafter"/>
</dbReference>
<dbReference type="SUPFAM" id="SSF51011">
    <property type="entry name" value="Glycosyl hydrolase domain"/>
    <property type="match status" value="1"/>
</dbReference>
<proteinExistence type="inferred from homology"/>
<evidence type="ECO:0000256" key="3">
    <source>
        <dbReference type="ARBA" id="ARBA00023295"/>
    </source>
</evidence>